<comment type="cofactor">
    <cofactor evidence="1">
        <name>FAD</name>
        <dbReference type="ChEBI" id="CHEBI:57692"/>
    </cofactor>
</comment>
<keyword evidence="5 10" id="KW-0274">FAD</keyword>
<dbReference type="GO" id="GO:0005504">
    <property type="term" value="F:fatty acid binding"/>
    <property type="evidence" value="ECO:0007669"/>
    <property type="project" value="TreeGrafter"/>
</dbReference>
<evidence type="ECO:0000256" key="12">
    <source>
        <dbReference type="PIRSR" id="PIRSR000168-2"/>
    </source>
</evidence>
<evidence type="ECO:0000259" key="13">
    <source>
        <dbReference type="Pfam" id="PF01756"/>
    </source>
</evidence>
<feature type="binding site" evidence="12">
    <location>
        <position position="197"/>
    </location>
    <ligand>
        <name>FAD</name>
        <dbReference type="ChEBI" id="CHEBI:57692"/>
    </ligand>
</feature>
<dbReference type="PIRSF" id="PIRSF000168">
    <property type="entry name" value="Acyl-CoA_oxidase"/>
    <property type="match status" value="1"/>
</dbReference>
<evidence type="ECO:0000313" key="17">
    <source>
        <dbReference type="Proteomes" id="UP000494040"/>
    </source>
</evidence>
<dbReference type="PANTHER" id="PTHR10909:SF223">
    <property type="entry name" value="ACYL-COENZYME A OXIDASE"/>
    <property type="match status" value="1"/>
</dbReference>
<feature type="domain" description="Acyl-CoA oxidase C-alpha1" evidence="15">
    <location>
        <begin position="301"/>
        <end position="464"/>
    </location>
</feature>
<dbReference type="GO" id="GO:0033540">
    <property type="term" value="P:fatty acid beta-oxidation using acyl-CoA oxidase"/>
    <property type="evidence" value="ECO:0007669"/>
    <property type="project" value="TreeGrafter"/>
</dbReference>
<dbReference type="FunFam" id="1.20.140.10:FF:000007">
    <property type="entry name" value="Acyl-coenzyme A oxidase"/>
    <property type="match status" value="1"/>
</dbReference>
<evidence type="ECO:0000256" key="8">
    <source>
        <dbReference type="ARBA" id="ARBA00023098"/>
    </source>
</evidence>
<dbReference type="InterPro" id="IPR036250">
    <property type="entry name" value="AcylCo_DH-like_C"/>
</dbReference>
<dbReference type="Proteomes" id="UP000494040">
    <property type="component" value="Unassembled WGS sequence"/>
</dbReference>
<keyword evidence="6" id="KW-0276">Fatty acid metabolism</keyword>
<keyword evidence="17" id="KW-1185">Reference proteome</keyword>
<organism evidence="16 17">
    <name type="scientific">Cimex lectularius</name>
    <name type="common">Bed bug</name>
    <name type="synonym">Acanthia lectularia</name>
    <dbReference type="NCBI Taxonomy" id="79782"/>
    <lineage>
        <taxon>Eukaryota</taxon>
        <taxon>Metazoa</taxon>
        <taxon>Ecdysozoa</taxon>
        <taxon>Arthropoda</taxon>
        <taxon>Hexapoda</taxon>
        <taxon>Insecta</taxon>
        <taxon>Pterygota</taxon>
        <taxon>Neoptera</taxon>
        <taxon>Paraneoptera</taxon>
        <taxon>Hemiptera</taxon>
        <taxon>Heteroptera</taxon>
        <taxon>Panheteroptera</taxon>
        <taxon>Cimicomorpha</taxon>
        <taxon>Cimicidae</taxon>
        <taxon>Cimex</taxon>
    </lineage>
</organism>
<dbReference type="OMA" id="ITWSARD"/>
<dbReference type="Gene3D" id="2.40.110.10">
    <property type="entry name" value="Butyryl-CoA Dehydrogenase, subunit A, domain 2"/>
    <property type="match status" value="1"/>
</dbReference>
<dbReference type="SUPFAM" id="SSF47203">
    <property type="entry name" value="Acyl-CoA dehydrogenase C-terminal domain-like"/>
    <property type="match status" value="2"/>
</dbReference>
<dbReference type="AlphaFoldDB" id="A0A8I6RHJ2"/>
<dbReference type="InterPro" id="IPR055060">
    <property type="entry name" value="ACOX_C_alpha1"/>
</dbReference>
<evidence type="ECO:0000259" key="15">
    <source>
        <dbReference type="Pfam" id="PF22924"/>
    </source>
</evidence>
<keyword evidence="8" id="KW-0443">Lipid metabolism</keyword>
<dbReference type="InterPro" id="IPR002655">
    <property type="entry name" value="Acyl-CoA_oxidase_C"/>
</dbReference>
<comment type="subcellular location">
    <subcellularLocation>
        <location evidence="2">Peroxisome</location>
    </subcellularLocation>
</comment>
<sequence>MKLATMDTSVQDEQPGHLNYYRRKASFNLEDMKYAIENHQRLLIKNRVWLYLLSDPIFHPMTEPVSIHEAKKVTAQQLDKLLFSGLFDNVDNMEYAERTKFLMLVNEATEMMNCNLSIKFALGISLFSNTLVSLGTERHIKFYKDVWRGKILSCLCITEVEHGSDTKRLKTTATYDKNTKEFVLNTPGIGAAKCWIGNLGLQCTHALLFAQLISNGVCHGLHGFVVPVRDPDTRKPYKNITVGDIGEKAGLNGIDNGYIMFHNYRIPRENLLNRIGDINDDGDYETAYTDPQRLLGAALESLSAGRIGIIHESSNTLVKAIVIAIRYAAQRVQFSDSSGIELPIIEYQTHQWRLFPYLAASIAIKWFTQEFSDVYINFVAKSREGVMDVKQASQMASGLHAIVCCSKALITWTSQTAIQECREACGGHGYHKASGLGDLRNNHDPRVTFEGDNTVLLQQTSNWMLRIFTDSEADFSIFPLSNISFLKNIDSVLRKTLADYKEQDFMTIKFIIETYEWLICWLTKTTHEKISALKKFTTDRFEVRNLSQVFKARTLSLAFGEFNVIIHFKTKVDSCAPQLQPVLNKLGVLYGLWALYSHIPVLYQGGFSNDPKLTDWITDGILNLCQELKSEAVTLADAIAPPDIVLNSVLGGSDGKIYEKLMSAFTQESSANFVNYKSQPNKSQITSKL</sequence>
<keyword evidence="7" id="KW-0560">Oxidoreductase</keyword>
<evidence type="ECO:0000256" key="4">
    <source>
        <dbReference type="ARBA" id="ARBA00022630"/>
    </source>
</evidence>
<dbReference type="GO" id="GO:0071949">
    <property type="term" value="F:FAD binding"/>
    <property type="evidence" value="ECO:0007669"/>
    <property type="project" value="InterPro"/>
</dbReference>
<evidence type="ECO:0000256" key="5">
    <source>
        <dbReference type="ARBA" id="ARBA00022827"/>
    </source>
</evidence>
<dbReference type="KEGG" id="clec:106664194"/>
<keyword evidence="9" id="KW-0576">Peroxisome</keyword>
<accession>A0A8I6RHJ2</accession>
<dbReference type="PANTHER" id="PTHR10909">
    <property type="entry name" value="ELECTRON TRANSPORT OXIDOREDUCTASE"/>
    <property type="match status" value="1"/>
</dbReference>
<evidence type="ECO:0000256" key="1">
    <source>
        <dbReference type="ARBA" id="ARBA00001974"/>
    </source>
</evidence>
<feature type="domain" description="Acyl-CoA oxidase C-terminal" evidence="13">
    <location>
        <begin position="509"/>
        <end position="672"/>
    </location>
</feature>
<evidence type="ECO:0000256" key="11">
    <source>
        <dbReference type="PIRSR" id="PIRSR000168-1"/>
    </source>
</evidence>
<feature type="domain" description="Acyl-CoA oxidase/dehydrogenase middle" evidence="14">
    <location>
        <begin position="154"/>
        <end position="263"/>
    </location>
</feature>
<dbReference type="Pfam" id="PF01756">
    <property type="entry name" value="ACOX"/>
    <property type="match status" value="1"/>
</dbReference>
<feature type="binding site" evidence="12">
    <location>
        <position position="158"/>
    </location>
    <ligand>
        <name>FAD</name>
        <dbReference type="ChEBI" id="CHEBI:57692"/>
    </ligand>
</feature>
<dbReference type="EnsemblMetazoa" id="XM_014389654.2">
    <property type="protein sequence ID" value="XP_014245140.1"/>
    <property type="gene ID" value="LOC106664194"/>
</dbReference>
<dbReference type="Pfam" id="PF02770">
    <property type="entry name" value="Acyl-CoA_dh_M"/>
    <property type="match status" value="1"/>
</dbReference>
<reference evidence="16" key="1">
    <citation type="submission" date="2022-01" db="UniProtKB">
        <authorList>
            <consortium name="EnsemblMetazoa"/>
        </authorList>
    </citation>
    <scope>IDENTIFICATION</scope>
</reference>
<evidence type="ECO:0000256" key="6">
    <source>
        <dbReference type="ARBA" id="ARBA00022832"/>
    </source>
</evidence>
<evidence type="ECO:0000313" key="16">
    <source>
        <dbReference type="EnsemblMetazoa" id="XP_014245140.1"/>
    </source>
</evidence>
<dbReference type="FunFam" id="1.20.140.10:FF:000010">
    <property type="entry name" value="Acyl-coenzyme A oxidase"/>
    <property type="match status" value="1"/>
</dbReference>
<dbReference type="OrthoDB" id="538336at2759"/>
<evidence type="ECO:0000256" key="10">
    <source>
        <dbReference type="PIRNR" id="PIRNR000168"/>
    </source>
</evidence>
<dbReference type="SUPFAM" id="SSF56645">
    <property type="entry name" value="Acyl-CoA dehydrogenase NM domain-like"/>
    <property type="match status" value="1"/>
</dbReference>
<dbReference type="InterPro" id="IPR006091">
    <property type="entry name" value="Acyl-CoA_Oxase/DH_mid-dom"/>
</dbReference>
<dbReference type="GO" id="GO:0016402">
    <property type="term" value="F:pristanoyl-CoA oxidase activity"/>
    <property type="evidence" value="ECO:0007669"/>
    <property type="project" value="TreeGrafter"/>
</dbReference>
<dbReference type="GO" id="GO:0055088">
    <property type="term" value="P:lipid homeostasis"/>
    <property type="evidence" value="ECO:0007669"/>
    <property type="project" value="TreeGrafter"/>
</dbReference>
<keyword evidence="4 10" id="KW-0285">Flavoprotein</keyword>
<evidence type="ECO:0000259" key="14">
    <source>
        <dbReference type="Pfam" id="PF02770"/>
    </source>
</evidence>
<evidence type="ECO:0000256" key="2">
    <source>
        <dbReference type="ARBA" id="ARBA00004275"/>
    </source>
</evidence>
<evidence type="ECO:0000256" key="7">
    <source>
        <dbReference type="ARBA" id="ARBA00023002"/>
    </source>
</evidence>
<evidence type="ECO:0000256" key="3">
    <source>
        <dbReference type="ARBA" id="ARBA00006288"/>
    </source>
</evidence>
<evidence type="ECO:0000256" key="9">
    <source>
        <dbReference type="ARBA" id="ARBA00023140"/>
    </source>
</evidence>
<feature type="active site" description="Proton acceptor" evidence="11">
    <location>
        <position position="450"/>
    </location>
</feature>
<dbReference type="Pfam" id="PF22924">
    <property type="entry name" value="ACOX_C_alpha1"/>
    <property type="match status" value="1"/>
</dbReference>
<comment type="similarity">
    <text evidence="3 10">Belongs to the acyl-CoA oxidase family.</text>
</comment>
<protein>
    <recommendedName>
        <fullName evidence="10">Acyl-coenzyme A oxidase</fullName>
    </recommendedName>
</protein>
<name>A0A8I6RHJ2_CIMLE</name>
<dbReference type="GeneID" id="106664194"/>
<dbReference type="RefSeq" id="XP_014245140.1">
    <property type="nucleotide sequence ID" value="XM_014389654.2"/>
</dbReference>
<dbReference type="FunFam" id="2.40.110.10:FF:000005">
    <property type="entry name" value="Acyl-coenzyme A oxidase"/>
    <property type="match status" value="1"/>
</dbReference>
<dbReference type="InterPro" id="IPR009100">
    <property type="entry name" value="AcylCoA_DH/oxidase_NM_dom_sf"/>
</dbReference>
<dbReference type="GO" id="GO:0005777">
    <property type="term" value="C:peroxisome"/>
    <property type="evidence" value="ECO:0007669"/>
    <property type="project" value="UniProtKB-SubCell"/>
</dbReference>
<dbReference type="InterPro" id="IPR046373">
    <property type="entry name" value="Acyl-CoA_Oxase/DH_mid-dom_sf"/>
</dbReference>
<proteinExistence type="inferred from homology"/>
<dbReference type="InterPro" id="IPR012258">
    <property type="entry name" value="Acyl-CoA_oxidase"/>
</dbReference>
<dbReference type="Gene3D" id="1.20.140.10">
    <property type="entry name" value="Butyryl-CoA Dehydrogenase, subunit A, domain 3"/>
    <property type="match status" value="2"/>
</dbReference>